<gene>
    <name evidence="1" type="ORF">GCM10022271_24300</name>
</gene>
<comment type="caution">
    <text evidence="1">The sequence shown here is derived from an EMBL/GenBank/DDBJ whole genome shotgun (WGS) entry which is preliminary data.</text>
</comment>
<dbReference type="RefSeq" id="WP_344730876.1">
    <property type="nucleotide sequence ID" value="NZ_BAABBI010000005.1"/>
</dbReference>
<reference evidence="2" key="1">
    <citation type="journal article" date="2019" name="Int. J. Syst. Evol. Microbiol.">
        <title>The Global Catalogue of Microorganisms (GCM) 10K type strain sequencing project: providing services to taxonomists for standard genome sequencing and annotation.</title>
        <authorList>
            <consortium name="The Broad Institute Genomics Platform"/>
            <consortium name="The Broad Institute Genome Sequencing Center for Infectious Disease"/>
            <person name="Wu L."/>
            <person name="Ma J."/>
        </authorList>
    </citation>
    <scope>NUCLEOTIDE SEQUENCE [LARGE SCALE GENOMIC DNA]</scope>
    <source>
        <strain evidence="2">JCM 17525</strain>
    </source>
</reference>
<proteinExistence type="predicted"/>
<protein>
    <submittedName>
        <fullName evidence="1">Uncharacterized protein</fullName>
    </submittedName>
</protein>
<name>A0ABP7HCL8_9FLAO</name>
<dbReference type="Proteomes" id="UP001501456">
    <property type="component" value="Unassembled WGS sequence"/>
</dbReference>
<sequence>MNKIQLLLFSIFFFSYVSYSQTYSSIVKPRFSFIDESRTLNPDLDYLNASNYEYENMIKYYQRIVFCTIYDDTLYNYKLMQWSTDIVIYLDKNLPKSVANGFYDFISKSNINSVNNLNISFTKKVSEANYIIKMTPKMVNGYDKDFEFDSEEERKNSFLTGGTYELSTDQNNKFYSAVLEMSFKLKKTDDQFLKQLKQLFFKSLGNFVADNYKDTDSLLHKAYINSDTISEFDMNILKIHYGIIYEQIINGSKFRSLVKLANSNK</sequence>
<accession>A0ABP7HCL8</accession>
<keyword evidence="2" id="KW-1185">Reference proteome</keyword>
<evidence type="ECO:0000313" key="1">
    <source>
        <dbReference type="EMBL" id="GAA3790979.1"/>
    </source>
</evidence>
<organism evidence="1 2">
    <name type="scientific">Corallibacter vietnamensis</name>
    <dbReference type="NCBI Taxonomy" id="904130"/>
    <lineage>
        <taxon>Bacteria</taxon>
        <taxon>Pseudomonadati</taxon>
        <taxon>Bacteroidota</taxon>
        <taxon>Flavobacteriia</taxon>
        <taxon>Flavobacteriales</taxon>
        <taxon>Flavobacteriaceae</taxon>
        <taxon>Corallibacter</taxon>
    </lineage>
</organism>
<dbReference type="EMBL" id="BAABBI010000005">
    <property type="protein sequence ID" value="GAA3790979.1"/>
    <property type="molecule type" value="Genomic_DNA"/>
</dbReference>
<evidence type="ECO:0000313" key="2">
    <source>
        <dbReference type="Proteomes" id="UP001501456"/>
    </source>
</evidence>